<evidence type="ECO:0000313" key="9">
    <source>
        <dbReference type="Proteomes" id="UP001306508"/>
    </source>
</evidence>
<sequence length="211" mass="23941">MSFYLRRVGTFIASNDIPLGYQTPKFPSLYWPVGNERYSLAYLYNVSDIWKFTLYWCLILNGIFYLGAATWAIISQKNQNYRRNNYLYNICSKNIHISATYTNKKRNNNGSNNERSSTSTNHHNDKRNKKNSNSANSSNNNGIKLPIIILTAYMVYAGIRGFVVGTVMGFLIGAIYRAGLFAMSTWIPLCCAVATVLYDVVMSFLDVGKII</sequence>
<feature type="transmembrane region" description="Helical" evidence="7">
    <location>
        <begin position="147"/>
        <end position="174"/>
    </location>
</feature>
<evidence type="ECO:0000256" key="1">
    <source>
        <dbReference type="ARBA" id="ARBA00004141"/>
    </source>
</evidence>
<accession>A0AAN7ZT90</accession>
<evidence type="ECO:0000256" key="4">
    <source>
        <dbReference type="ARBA" id="ARBA00022989"/>
    </source>
</evidence>
<feature type="region of interest" description="Disordered" evidence="6">
    <location>
        <begin position="103"/>
        <end position="137"/>
    </location>
</feature>
<organism evidence="8 9">
    <name type="scientific">Arxiozyma heterogenica</name>
    <dbReference type="NCBI Taxonomy" id="278026"/>
    <lineage>
        <taxon>Eukaryota</taxon>
        <taxon>Fungi</taxon>
        <taxon>Dikarya</taxon>
        <taxon>Ascomycota</taxon>
        <taxon>Saccharomycotina</taxon>
        <taxon>Saccharomycetes</taxon>
        <taxon>Saccharomycetales</taxon>
        <taxon>Saccharomycetaceae</taxon>
        <taxon>Arxiozyma</taxon>
    </lineage>
</organism>
<dbReference type="InterPro" id="IPR019334">
    <property type="entry name" value="TMEM170A/B/YPR153W-like"/>
</dbReference>
<reference evidence="9" key="1">
    <citation type="submission" date="2023-07" db="EMBL/GenBank/DDBJ databases">
        <title>A draft genome of Kazachstania heterogenica Y-27499.</title>
        <authorList>
            <person name="Donic C."/>
            <person name="Kralova J.S."/>
            <person name="Fidel L."/>
            <person name="Ben-Dor S."/>
            <person name="Jung S."/>
        </authorList>
    </citation>
    <scope>NUCLEOTIDE SEQUENCE [LARGE SCALE GENOMIC DNA]</scope>
    <source>
        <strain evidence="9">Y27499</strain>
    </source>
</reference>
<keyword evidence="5 7" id="KW-0472">Membrane</keyword>
<dbReference type="PANTHER" id="PTHR22779">
    <property type="entry name" value="SD17342P"/>
    <property type="match status" value="1"/>
</dbReference>
<dbReference type="GO" id="GO:0016020">
    <property type="term" value="C:membrane"/>
    <property type="evidence" value="ECO:0007669"/>
    <property type="project" value="UniProtKB-SubCell"/>
</dbReference>
<comment type="similarity">
    <text evidence="2">Belongs to the TMEM170 family.</text>
</comment>
<comment type="subcellular location">
    <subcellularLocation>
        <location evidence="1">Membrane</location>
        <topology evidence="1">Multi-pass membrane protein</topology>
    </subcellularLocation>
</comment>
<dbReference type="AlphaFoldDB" id="A0AAN7ZT90"/>
<feature type="transmembrane region" description="Helical" evidence="7">
    <location>
        <begin position="53"/>
        <end position="74"/>
    </location>
</feature>
<dbReference type="PANTHER" id="PTHR22779:SF6">
    <property type="entry name" value="SD17342P"/>
    <property type="match status" value="1"/>
</dbReference>
<gene>
    <name evidence="8" type="ORF">RI543_000663</name>
</gene>
<evidence type="ECO:0000256" key="7">
    <source>
        <dbReference type="SAM" id="Phobius"/>
    </source>
</evidence>
<evidence type="ECO:0000256" key="3">
    <source>
        <dbReference type="ARBA" id="ARBA00022692"/>
    </source>
</evidence>
<comment type="caution">
    <text evidence="8">The sequence shown here is derived from an EMBL/GenBank/DDBJ whole genome shotgun (WGS) entry which is preliminary data.</text>
</comment>
<protein>
    <submittedName>
        <fullName evidence="8">Uncharacterized protein</fullName>
    </submittedName>
</protein>
<dbReference type="EMBL" id="JAWIZZ010000024">
    <property type="protein sequence ID" value="KAK5781889.1"/>
    <property type="molecule type" value="Genomic_DNA"/>
</dbReference>
<feature type="compositionally biased region" description="Low complexity" evidence="6">
    <location>
        <begin position="108"/>
        <end position="121"/>
    </location>
</feature>
<evidence type="ECO:0000256" key="5">
    <source>
        <dbReference type="ARBA" id="ARBA00023136"/>
    </source>
</evidence>
<keyword evidence="3 7" id="KW-0812">Transmembrane</keyword>
<proteinExistence type="inferred from homology"/>
<keyword evidence="4 7" id="KW-1133">Transmembrane helix</keyword>
<keyword evidence="9" id="KW-1185">Reference proteome</keyword>
<dbReference type="Proteomes" id="UP001306508">
    <property type="component" value="Unassembled WGS sequence"/>
</dbReference>
<evidence type="ECO:0000256" key="2">
    <source>
        <dbReference type="ARBA" id="ARBA00006325"/>
    </source>
</evidence>
<evidence type="ECO:0000256" key="6">
    <source>
        <dbReference type="SAM" id="MobiDB-lite"/>
    </source>
</evidence>
<evidence type="ECO:0000313" key="8">
    <source>
        <dbReference type="EMBL" id="KAK5781889.1"/>
    </source>
</evidence>
<name>A0AAN7ZT90_9SACH</name>
<feature type="transmembrane region" description="Helical" evidence="7">
    <location>
        <begin position="186"/>
        <end position="205"/>
    </location>
</feature>